<sequence length="93" mass="10607">MLWRLELLVSRFNDGATLVITAFRAYDVRWHGGAALRAVRHLTLFQVIVGAAFAGTAIGVLAFWDGHGRQARERAILEWVEWTNFKPRKISTR</sequence>
<proteinExistence type="predicted"/>
<keyword evidence="1" id="KW-0812">Transmembrane</keyword>
<dbReference type="AlphaFoldDB" id="F2AMM9"/>
<evidence type="ECO:0000313" key="2">
    <source>
        <dbReference type="EMBL" id="EGF28996.1"/>
    </source>
</evidence>
<dbReference type="EMBL" id="AFAR01000056">
    <property type="protein sequence ID" value="EGF28996.1"/>
    <property type="molecule type" value="Genomic_DNA"/>
</dbReference>
<reference evidence="2 3" key="1">
    <citation type="journal article" date="2013" name="Mar. Genomics">
        <title>Expression of sulfatases in Rhodopirellula baltica and the diversity of sulfatases in the genus Rhodopirellula.</title>
        <authorList>
            <person name="Wegner C.E."/>
            <person name="Richter-Heitmann T."/>
            <person name="Klindworth A."/>
            <person name="Klockow C."/>
            <person name="Richter M."/>
            <person name="Achstetter T."/>
            <person name="Glockner F.O."/>
            <person name="Harder J."/>
        </authorList>
    </citation>
    <scope>NUCLEOTIDE SEQUENCE [LARGE SCALE GENOMIC DNA]</scope>
    <source>
        <strain evidence="2 3">WH47</strain>
    </source>
</reference>
<protein>
    <submittedName>
        <fullName evidence="2">Uncharacterized protein</fullName>
    </submittedName>
</protein>
<evidence type="ECO:0000256" key="1">
    <source>
        <dbReference type="SAM" id="Phobius"/>
    </source>
</evidence>
<dbReference type="Proteomes" id="UP000006222">
    <property type="component" value="Unassembled WGS sequence"/>
</dbReference>
<name>F2AMM9_RHOBT</name>
<keyword evidence="1" id="KW-0472">Membrane</keyword>
<evidence type="ECO:0000313" key="3">
    <source>
        <dbReference type="Proteomes" id="UP000006222"/>
    </source>
</evidence>
<feature type="transmembrane region" description="Helical" evidence="1">
    <location>
        <begin position="44"/>
        <end position="64"/>
    </location>
</feature>
<keyword evidence="1" id="KW-1133">Transmembrane helix</keyword>
<organism evidence="2 3">
    <name type="scientific">Rhodopirellula baltica WH47</name>
    <dbReference type="NCBI Taxonomy" id="991778"/>
    <lineage>
        <taxon>Bacteria</taxon>
        <taxon>Pseudomonadati</taxon>
        <taxon>Planctomycetota</taxon>
        <taxon>Planctomycetia</taxon>
        <taxon>Pirellulales</taxon>
        <taxon>Pirellulaceae</taxon>
        <taxon>Rhodopirellula</taxon>
    </lineage>
</organism>
<comment type="caution">
    <text evidence="2">The sequence shown here is derived from an EMBL/GenBank/DDBJ whole genome shotgun (WGS) entry which is preliminary data.</text>
</comment>
<gene>
    <name evidence="2" type="ORF">RBWH47_02511</name>
</gene>
<accession>F2AMM9</accession>